<accession>A0A840A7B6</accession>
<dbReference type="EMBL" id="JACIDK010000009">
    <property type="protein sequence ID" value="MBB3893361.1"/>
    <property type="molecule type" value="Genomic_DNA"/>
</dbReference>
<dbReference type="Proteomes" id="UP000530564">
    <property type="component" value="Unassembled WGS sequence"/>
</dbReference>
<gene>
    <name evidence="1" type="ORF">GGQ61_004103</name>
</gene>
<sequence length="70" mass="7792">MIMTSLRVFPSLFIGRREVLQAVESPVVSHTESGPVFLCGACEEVVMTGRDDAQMRDVVVKCRCGEYNQL</sequence>
<protein>
    <submittedName>
        <fullName evidence="1">Uncharacterized protein</fullName>
    </submittedName>
</protein>
<dbReference type="AlphaFoldDB" id="A0A840A7B6"/>
<proteinExistence type="predicted"/>
<dbReference type="RefSeq" id="WP_183776871.1">
    <property type="nucleotide sequence ID" value="NZ_JACIDK010000009.1"/>
</dbReference>
<name>A0A840A7B6_9CAUL</name>
<comment type="caution">
    <text evidence="1">The sequence shown here is derived from an EMBL/GenBank/DDBJ whole genome shotgun (WGS) entry which is preliminary data.</text>
</comment>
<evidence type="ECO:0000313" key="1">
    <source>
        <dbReference type="EMBL" id="MBB3893361.1"/>
    </source>
</evidence>
<organism evidence="1 2">
    <name type="scientific">Phenylobacterium haematophilum</name>
    <dbReference type="NCBI Taxonomy" id="98513"/>
    <lineage>
        <taxon>Bacteria</taxon>
        <taxon>Pseudomonadati</taxon>
        <taxon>Pseudomonadota</taxon>
        <taxon>Alphaproteobacteria</taxon>
        <taxon>Caulobacterales</taxon>
        <taxon>Caulobacteraceae</taxon>
        <taxon>Phenylobacterium</taxon>
    </lineage>
</organism>
<keyword evidence="2" id="KW-1185">Reference proteome</keyword>
<evidence type="ECO:0000313" key="2">
    <source>
        <dbReference type="Proteomes" id="UP000530564"/>
    </source>
</evidence>
<reference evidence="1 2" key="1">
    <citation type="submission" date="2020-08" db="EMBL/GenBank/DDBJ databases">
        <title>Genomic Encyclopedia of Type Strains, Phase IV (KMG-IV): sequencing the most valuable type-strain genomes for metagenomic binning, comparative biology and taxonomic classification.</title>
        <authorList>
            <person name="Goeker M."/>
        </authorList>
    </citation>
    <scope>NUCLEOTIDE SEQUENCE [LARGE SCALE GENOMIC DNA]</scope>
    <source>
        <strain evidence="1 2">DSM 21793</strain>
    </source>
</reference>